<evidence type="ECO:0000256" key="1">
    <source>
        <dbReference type="SAM" id="MobiDB-lite"/>
    </source>
</evidence>
<comment type="caution">
    <text evidence="2">The sequence shown here is derived from an EMBL/GenBank/DDBJ whole genome shotgun (WGS) entry which is preliminary data.</text>
</comment>
<sequence length="275" mass="30421">MDDLILDFWSEPRSRPIDIQTSYTLLIFDTELSIQFPMREGFPIDYNTGADILDKLRDYFLDNPDLDQRPCRGSISVRGNVKFAFAFEKVPTLRVTLQPLASIRAEGNTWPSRPLPAATADSLIQEADNYMSGFYPIAPVPDDMNERWGALEGCFLRWDWSWNKDEVLTRLTWSDSRIILAAVRQYFQSHGAAQSVFSVGVQELTGWGECARVTFGNRPNPVPGIDDPLSLNSTAPASSLAFNHTVLSLGGFSASNDSSVSSDSSSSSDSSVSTT</sequence>
<accession>A0AA43QQF0</accession>
<reference evidence="2" key="1">
    <citation type="journal article" date="2023" name="Genome Biol. Evol.">
        <title>First Whole Genome Sequence and Flow Cytometry Genome Size Data for the Lichen-Forming Fungus Ramalina farinacea (Ascomycota).</title>
        <authorList>
            <person name="Llewellyn T."/>
            <person name="Mian S."/>
            <person name="Hill R."/>
            <person name="Leitch I.J."/>
            <person name="Gaya E."/>
        </authorList>
    </citation>
    <scope>NUCLEOTIDE SEQUENCE</scope>
    <source>
        <strain evidence="2">LIQ254RAFAR</strain>
    </source>
</reference>
<organism evidence="2 3">
    <name type="scientific">Ramalina farinacea</name>
    <dbReference type="NCBI Taxonomy" id="258253"/>
    <lineage>
        <taxon>Eukaryota</taxon>
        <taxon>Fungi</taxon>
        <taxon>Dikarya</taxon>
        <taxon>Ascomycota</taxon>
        <taxon>Pezizomycotina</taxon>
        <taxon>Lecanoromycetes</taxon>
        <taxon>OSLEUM clade</taxon>
        <taxon>Lecanoromycetidae</taxon>
        <taxon>Lecanorales</taxon>
        <taxon>Lecanorineae</taxon>
        <taxon>Ramalinaceae</taxon>
        <taxon>Ramalina</taxon>
    </lineage>
</organism>
<keyword evidence="3" id="KW-1185">Reference proteome</keyword>
<feature type="region of interest" description="Disordered" evidence="1">
    <location>
        <begin position="254"/>
        <end position="275"/>
    </location>
</feature>
<protein>
    <submittedName>
        <fullName evidence="2">Uncharacterized protein</fullName>
    </submittedName>
</protein>
<dbReference type="EMBL" id="JAPUFD010000008">
    <property type="protein sequence ID" value="MDI1488948.1"/>
    <property type="molecule type" value="Genomic_DNA"/>
</dbReference>
<proteinExistence type="predicted"/>
<name>A0AA43QQF0_9LECA</name>
<dbReference type="Proteomes" id="UP001161017">
    <property type="component" value="Unassembled WGS sequence"/>
</dbReference>
<evidence type="ECO:0000313" key="3">
    <source>
        <dbReference type="Proteomes" id="UP001161017"/>
    </source>
</evidence>
<gene>
    <name evidence="2" type="ORF">OHK93_008225</name>
</gene>
<dbReference type="AlphaFoldDB" id="A0AA43QQF0"/>
<evidence type="ECO:0000313" key="2">
    <source>
        <dbReference type="EMBL" id="MDI1488948.1"/>
    </source>
</evidence>